<accession>A0A4Q2UCJ7</accession>
<feature type="signal peptide" evidence="1">
    <location>
        <begin position="1"/>
        <end position="19"/>
    </location>
</feature>
<evidence type="ECO:0000256" key="1">
    <source>
        <dbReference type="SAM" id="SignalP"/>
    </source>
</evidence>
<dbReference type="EMBL" id="SBLB01000014">
    <property type="protein sequence ID" value="RYC66496.1"/>
    <property type="molecule type" value="Genomic_DNA"/>
</dbReference>
<keyword evidence="1" id="KW-0732">Signal</keyword>
<evidence type="ECO:0000313" key="2">
    <source>
        <dbReference type="EMBL" id="RYC66496.1"/>
    </source>
</evidence>
<sequence length="357" mass="39100">MNKPIFLLLLITTASTLYAQKRPTHTSYKRQLNHSAVLASSAPKMRATVPRSLTDVAQVDQSAPVTTPTTLIPVPPNGIGEPTTDRNLALPEMAAPTAQTIRSYPVELAFNKTVSIIFPAPVRSVDLGSRDIIADKAADVENVLKVKANQIGFNETNFSVITADGKFYSFVVSYNESPVALALNLAATGQPITSTTQNIGSGSVHFAGAAASQSEMAVASDRILHKARRLLRIGATGSKMAVKLKGLYVKDNVLYYRLAFRNRSNLNYDLDFVRFFIVDKTIAKEASHQEIEVRPIYVHNDPIRTVKGHSQVEKVFAFQSFTLPADKVLQIQTGEQNGGRQLAFSVYNRVVMKARPL</sequence>
<dbReference type="InterPro" id="IPR022298">
    <property type="entry name" value="Conjug_transposon_TraN"/>
</dbReference>
<dbReference type="NCBIfam" id="TIGR03780">
    <property type="entry name" value="Bac_Flav_CT_N"/>
    <property type="match status" value="1"/>
</dbReference>
<dbReference type="Pfam" id="PF13595">
    <property type="entry name" value="DUF4138"/>
    <property type="match status" value="1"/>
</dbReference>
<feature type="chain" id="PRO_5020275886" evidence="1">
    <location>
        <begin position="20"/>
        <end position="357"/>
    </location>
</feature>
<gene>
    <name evidence="2" type="primary">traN</name>
    <name evidence="2" type="ORF">EQG79_29435</name>
</gene>
<name>A0A4Q2UCJ7_9BACT</name>
<keyword evidence="3" id="KW-1185">Reference proteome</keyword>
<comment type="caution">
    <text evidence="2">The sequence shown here is derived from an EMBL/GenBank/DDBJ whole genome shotgun (WGS) entry which is preliminary data.</text>
</comment>
<dbReference type="AlphaFoldDB" id="A0A4Q2UCJ7"/>
<protein>
    <submittedName>
        <fullName evidence="2">Conjugative transposon protein TraN</fullName>
    </submittedName>
</protein>
<organism evidence="2 3">
    <name type="scientific">Spirosoma sordidisoli</name>
    <dbReference type="NCBI Taxonomy" id="2502893"/>
    <lineage>
        <taxon>Bacteria</taxon>
        <taxon>Pseudomonadati</taxon>
        <taxon>Bacteroidota</taxon>
        <taxon>Cytophagia</taxon>
        <taxon>Cytophagales</taxon>
        <taxon>Cytophagaceae</taxon>
        <taxon>Spirosoma</taxon>
    </lineage>
</organism>
<proteinExistence type="predicted"/>
<dbReference type="Proteomes" id="UP000290407">
    <property type="component" value="Unassembled WGS sequence"/>
</dbReference>
<reference evidence="2 3" key="1">
    <citation type="submission" date="2019-01" db="EMBL/GenBank/DDBJ databases">
        <title>Spirosoma flava sp. nov., a propanil-degrading bacterium isolated from herbicide-contaminated soil.</title>
        <authorList>
            <person name="Zhang L."/>
            <person name="Jiang J.-D."/>
        </authorList>
    </citation>
    <scope>NUCLEOTIDE SEQUENCE [LARGE SCALE GENOMIC DNA]</scope>
    <source>
        <strain evidence="2 3">TY50</strain>
    </source>
</reference>
<evidence type="ECO:0000313" key="3">
    <source>
        <dbReference type="Proteomes" id="UP000290407"/>
    </source>
</evidence>